<name>A0A1N6EWP2_9RHOB</name>
<feature type="chain" id="PRO_5012636249" evidence="2">
    <location>
        <begin position="21"/>
        <end position="415"/>
    </location>
</feature>
<dbReference type="STRING" id="1217970.SAMN05444002_1161"/>
<keyword evidence="2" id="KW-0732">Signal</keyword>
<feature type="compositionally biased region" description="Acidic residues" evidence="1">
    <location>
        <begin position="179"/>
        <end position="193"/>
    </location>
</feature>
<gene>
    <name evidence="4" type="ORF">SAMN05444002_1161</name>
</gene>
<dbReference type="EMBL" id="FSRL01000001">
    <property type="protein sequence ID" value="SIN87353.1"/>
    <property type="molecule type" value="Genomic_DNA"/>
</dbReference>
<dbReference type="PANTHER" id="PTHR36505">
    <property type="entry name" value="BLR1072 PROTEIN"/>
    <property type="match status" value="1"/>
</dbReference>
<evidence type="ECO:0000313" key="4">
    <source>
        <dbReference type="EMBL" id="SIN87353.1"/>
    </source>
</evidence>
<feature type="domain" description="PRC-barrel" evidence="3">
    <location>
        <begin position="326"/>
        <end position="388"/>
    </location>
</feature>
<reference evidence="5" key="1">
    <citation type="submission" date="2016-11" db="EMBL/GenBank/DDBJ databases">
        <authorList>
            <person name="Varghese N."/>
            <person name="Submissions S."/>
        </authorList>
    </citation>
    <scope>NUCLEOTIDE SEQUENCE [LARGE SCALE GENOMIC DNA]</scope>
    <source>
        <strain evidence="5">DSM 29440</strain>
    </source>
</reference>
<evidence type="ECO:0000256" key="2">
    <source>
        <dbReference type="SAM" id="SignalP"/>
    </source>
</evidence>
<feature type="domain" description="PRC-barrel" evidence="3">
    <location>
        <begin position="54"/>
        <end position="130"/>
    </location>
</feature>
<evidence type="ECO:0000256" key="1">
    <source>
        <dbReference type="SAM" id="MobiDB-lite"/>
    </source>
</evidence>
<feature type="compositionally biased region" description="Acidic residues" evidence="1">
    <location>
        <begin position="252"/>
        <end position="262"/>
    </location>
</feature>
<dbReference type="RefSeq" id="WP_074255260.1">
    <property type="nucleotide sequence ID" value="NZ_FSRL01000001.1"/>
</dbReference>
<evidence type="ECO:0000313" key="5">
    <source>
        <dbReference type="Proteomes" id="UP000184932"/>
    </source>
</evidence>
<feature type="region of interest" description="Disordered" evidence="1">
    <location>
        <begin position="163"/>
        <end position="312"/>
    </location>
</feature>
<evidence type="ECO:0000259" key="3">
    <source>
        <dbReference type="Pfam" id="PF05239"/>
    </source>
</evidence>
<feature type="signal peptide" evidence="2">
    <location>
        <begin position="1"/>
        <end position="20"/>
    </location>
</feature>
<dbReference type="Pfam" id="PF05239">
    <property type="entry name" value="PRC"/>
    <property type="match status" value="2"/>
</dbReference>
<dbReference type="InterPro" id="IPR027275">
    <property type="entry name" value="PRC-brl_dom"/>
</dbReference>
<organism evidence="4 5">
    <name type="scientific">Vannielia litorea</name>
    <dbReference type="NCBI Taxonomy" id="1217970"/>
    <lineage>
        <taxon>Bacteria</taxon>
        <taxon>Pseudomonadati</taxon>
        <taxon>Pseudomonadota</taxon>
        <taxon>Alphaproteobacteria</taxon>
        <taxon>Rhodobacterales</taxon>
        <taxon>Paracoccaceae</taxon>
        <taxon>Vannielia</taxon>
    </lineage>
</organism>
<keyword evidence="5" id="KW-1185">Reference proteome</keyword>
<dbReference type="InterPro" id="IPR011033">
    <property type="entry name" value="PRC_barrel-like_sf"/>
</dbReference>
<dbReference type="Gene3D" id="2.30.30.240">
    <property type="entry name" value="PRC-barrel domain"/>
    <property type="match status" value="2"/>
</dbReference>
<proteinExistence type="predicted"/>
<sequence length="415" mass="43093">MKRILATTALTASLVMPAFAQDAAAPEATATPEAGTEMAAGGFIQSADPQDVMASDFIGKRVYAMSEEMEYGDEGVAEADAAWEDIGEVSDVILARTGEVEGVIVDIGGFLGIGEKPVALTMDSLNLVADADAPGEYFVTVNSSREALDQAPAFEFTEPAPMEQAEATDGSVATPLEETPGEEVDMAEGEDVTADPMAADPNNTEEMTEMAEAGDNAADEAEAEVTEELAEGEAAVEEAGDEAAQEMAEAGDAVEEAGDEAAQEMAEAGDAVEEAGDEATQEMAEAGDAVEEAGDEAAQEMAEAPAESGSMEEFTRDGYSTVMVTELSSEDLTGLSVYDPNDNRVGEISEVLISSDGVVTDAVIDVGGFLGIGEKPVAISFSGISLQKQAEGDDLRAYVNTTEEQLKSFPEYEDG</sequence>
<dbReference type="Proteomes" id="UP000184932">
    <property type="component" value="Unassembled WGS sequence"/>
</dbReference>
<dbReference type="OrthoDB" id="7876889at2"/>
<dbReference type="AlphaFoldDB" id="A0A1N6EWP2"/>
<feature type="compositionally biased region" description="Acidic residues" evidence="1">
    <location>
        <begin position="217"/>
        <end position="244"/>
    </location>
</feature>
<dbReference type="PANTHER" id="PTHR36505:SF1">
    <property type="entry name" value="BLR1072 PROTEIN"/>
    <property type="match status" value="1"/>
</dbReference>
<accession>A0A1N6EWP2</accession>
<dbReference type="SUPFAM" id="SSF50346">
    <property type="entry name" value="PRC-barrel domain"/>
    <property type="match status" value="2"/>
</dbReference>
<protein>
    <submittedName>
        <fullName evidence="4">PRC-barrel domain-containing protein</fullName>
    </submittedName>
</protein>
<feature type="compositionally biased region" description="Acidic residues" evidence="1">
    <location>
        <begin position="270"/>
        <end position="280"/>
    </location>
</feature>
<feature type="compositionally biased region" description="Acidic residues" evidence="1">
    <location>
        <begin position="288"/>
        <end position="298"/>
    </location>
</feature>